<gene>
    <name evidence="8" type="ORF">A11S_2025</name>
</gene>
<dbReference type="GO" id="GO:0140098">
    <property type="term" value="F:catalytic activity, acting on RNA"/>
    <property type="evidence" value="ECO:0007669"/>
    <property type="project" value="UniProtKB-ARBA"/>
</dbReference>
<feature type="region of interest" description="Disordered" evidence="6">
    <location>
        <begin position="1"/>
        <end position="30"/>
    </location>
</feature>
<feature type="domain" description="Pseudouridine synthase RsuA/RluA-like" evidence="7">
    <location>
        <begin position="127"/>
        <end position="276"/>
    </location>
</feature>
<sequence length="363" mass="40527">MSDDDQFADDQDMDDVSADETPSDEKSGGVRQIVVEMGDDGQRLDRWLKKYAPDLPYALVQKLMRKGQIRVDGGRVKTDTRLNAGQTVRLPPAGSGAAVGKTDTWFRPHPGDADLIRSMVIYDDGEVVALNKPAGIAVQGGMKIARHIDGLLEHLADRDGVKPKLCHRLDRDTSGVLLLARDRETAKRLGRAFEGRNIRKYYWALTAPAPQMNDGVIDAPLIKGDGPYKDMMIVDAENGKFSRTEFQVIERAGPAAAFVMFWPRTGRTHQIRVHAAEGGFPLIGDEKYGHADPEKDDARINMIHDMNLAPRLHLHAWRIVVPHPTRKGMIDVTAPLADDLRKSWKAFDFRPQIDHDPFANVEF</sequence>
<dbReference type="NCBIfam" id="TIGR00005">
    <property type="entry name" value="rluA_subfam"/>
    <property type="match status" value="1"/>
</dbReference>
<accession>M4VJZ7</accession>
<comment type="function">
    <text evidence="5">Responsible for synthesis of pseudouridine from uracil.</text>
</comment>
<dbReference type="EC" id="5.4.99.-" evidence="5"/>
<evidence type="ECO:0000256" key="2">
    <source>
        <dbReference type="ARBA" id="ARBA00023235"/>
    </source>
</evidence>
<dbReference type="GO" id="GO:0003723">
    <property type="term" value="F:RNA binding"/>
    <property type="evidence" value="ECO:0007669"/>
    <property type="project" value="UniProtKB-KW"/>
</dbReference>
<protein>
    <recommendedName>
        <fullName evidence="5">Pseudouridine synthase</fullName>
        <ecNumber evidence="5">5.4.99.-</ecNumber>
    </recommendedName>
</protein>
<proteinExistence type="inferred from homology"/>
<dbReference type="InterPro" id="IPR050188">
    <property type="entry name" value="RluA_PseudoU_synthase"/>
</dbReference>
<dbReference type="Proteomes" id="UP000011932">
    <property type="component" value="Chromosome"/>
</dbReference>
<dbReference type="Gene3D" id="3.10.290.10">
    <property type="entry name" value="RNA-binding S4 domain"/>
    <property type="match status" value="1"/>
</dbReference>
<dbReference type="SUPFAM" id="SSF55120">
    <property type="entry name" value="Pseudouridine synthase"/>
    <property type="match status" value="1"/>
</dbReference>
<dbReference type="PANTHER" id="PTHR21600:SF44">
    <property type="entry name" value="RIBOSOMAL LARGE SUBUNIT PSEUDOURIDINE SYNTHASE D"/>
    <property type="match status" value="1"/>
</dbReference>
<reference evidence="8 9" key="1">
    <citation type="journal article" date="2013" name="ISME J.">
        <title>By their genes ye shall know them: genomic signatures of predatory bacteria.</title>
        <authorList>
            <person name="Pasternak Z."/>
            <person name="Pietrokovski S."/>
            <person name="Rotem O."/>
            <person name="Gophna U."/>
            <person name="Lurie-Weinberger M.N."/>
            <person name="Jurkevitch E."/>
        </authorList>
    </citation>
    <scope>NUCLEOTIDE SEQUENCE [LARGE SCALE GENOMIC DNA]</scope>
    <source>
        <strain evidence="8">EPB</strain>
    </source>
</reference>
<dbReference type="AlphaFoldDB" id="M4VJZ7"/>
<dbReference type="PROSITE" id="PS01129">
    <property type="entry name" value="PSI_RLU"/>
    <property type="match status" value="1"/>
</dbReference>
<keyword evidence="4" id="KW-0694">RNA-binding</keyword>
<keyword evidence="2 5" id="KW-0413">Isomerase</keyword>
<dbReference type="KEGG" id="man:A11S_2025"/>
<dbReference type="Pfam" id="PF00849">
    <property type="entry name" value="PseudoU_synth_2"/>
    <property type="match status" value="1"/>
</dbReference>
<comment type="similarity">
    <text evidence="1 5">Belongs to the pseudouridine synthase RluA family.</text>
</comment>
<evidence type="ECO:0000256" key="4">
    <source>
        <dbReference type="PROSITE-ProRule" id="PRU00182"/>
    </source>
</evidence>
<dbReference type="RefSeq" id="WP_015468352.1">
    <property type="nucleotide sequence ID" value="NC_020812.1"/>
</dbReference>
<dbReference type="OrthoDB" id="9807829at2"/>
<dbReference type="InterPro" id="IPR006225">
    <property type="entry name" value="PsdUridine_synth_RluC/D"/>
</dbReference>
<dbReference type="SUPFAM" id="SSF55174">
    <property type="entry name" value="Alpha-L RNA-binding motif"/>
    <property type="match status" value="1"/>
</dbReference>
<evidence type="ECO:0000313" key="8">
    <source>
        <dbReference type="EMBL" id="AGH98825.1"/>
    </source>
</evidence>
<evidence type="ECO:0000259" key="7">
    <source>
        <dbReference type="Pfam" id="PF00849"/>
    </source>
</evidence>
<comment type="catalytic activity">
    <reaction evidence="5">
        <text>a uridine in RNA = a pseudouridine in RNA</text>
        <dbReference type="Rhea" id="RHEA:48348"/>
        <dbReference type="Rhea" id="RHEA-COMP:12068"/>
        <dbReference type="Rhea" id="RHEA-COMP:12069"/>
        <dbReference type="ChEBI" id="CHEBI:65314"/>
        <dbReference type="ChEBI" id="CHEBI:65315"/>
    </reaction>
</comment>
<dbReference type="PROSITE" id="PS50889">
    <property type="entry name" value="S4"/>
    <property type="match status" value="1"/>
</dbReference>
<dbReference type="PANTHER" id="PTHR21600">
    <property type="entry name" value="MITOCHONDRIAL RNA PSEUDOURIDINE SYNTHASE"/>
    <property type="match status" value="1"/>
</dbReference>
<feature type="compositionally biased region" description="Acidic residues" evidence="6">
    <location>
        <begin position="1"/>
        <end position="22"/>
    </location>
</feature>
<evidence type="ECO:0000256" key="3">
    <source>
        <dbReference type="PIRSR" id="PIRSR606225-1"/>
    </source>
</evidence>
<evidence type="ECO:0000256" key="6">
    <source>
        <dbReference type="SAM" id="MobiDB-lite"/>
    </source>
</evidence>
<dbReference type="PATRIC" id="fig|349215.9.peg.1968"/>
<name>M4VJZ7_9BACT</name>
<dbReference type="CDD" id="cd02869">
    <property type="entry name" value="PseudoU_synth_RluA_like"/>
    <property type="match status" value="1"/>
</dbReference>
<organism evidence="8 9">
    <name type="scientific">Micavibrio aeruginosavorus EPB</name>
    <dbReference type="NCBI Taxonomy" id="349215"/>
    <lineage>
        <taxon>Bacteria</taxon>
        <taxon>Pseudomonadati</taxon>
        <taxon>Bdellovibrionota</taxon>
        <taxon>Bdellovibrionia</taxon>
        <taxon>Bdellovibrionales</taxon>
        <taxon>Pseudobdellovibrionaceae</taxon>
        <taxon>Micavibrio</taxon>
    </lineage>
</organism>
<evidence type="ECO:0000256" key="1">
    <source>
        <dbReference type="ARBA" id="ARBA00010876"/>
    </source>
</evidence>
<dbReference type="GO" id="GO:0016829">
    <property type="term" value="F:lyase activity"/>
    <property type="evidence" value="ECO:0007669"/>
    <property type="project" value="UniProtKB-KW"/>
</dbReference>
<dbReference type="InterPro" id="IPR006224">
    <property type="entry name" value="PsdUridine_synth_RluA-like_CS"/>
</dbReference>
<dbReference type="HOGENOM" id="CLU_016902_1_2_5"/>
<evidence type="ECO:0000313" key="9">
    <source>
        <dbReference type="Proteomes" id="UP000011932"/>
    </source>
</evidence>
<dbReference type="GO" id="GO:0000455">
    <property type="term" value="P:enzyme-directed rRNA pseudouridine synthesis"/>
    <property type="evidence" value="ECO:0007669"/>
    <property type="project" value="TreeGrafter"/>
</dbReference>
<dbReference type="InterPro" id="IPR006145">
    <property type="entry name" value="PsdUridine_synth_RsuA/RluA"/>
</dbReference>
<dbReference type="Gene3D" id="3.30.2350.10">
    <property type="entry name" value="Pseudouridine synthase"/>
    <property type="match status" value="1"/>
</dbReference>
<dbReference type="InterPro" id="IPR036986">
    <property type="entry name" value="S4_RNA-bd_sf"/>
</dbReference>
<keyword evidence="8" id="KW-0456">Lyase</keyword>
<dbReference type="CDD" id="cd00165">
    <property type="entry name" value="S4"/>
    <property type="match status" value="1"/>
</dbReference>
<dbReference type="GO" id="GO:0009982">
    <property type="term" value="F:pseudouridine synthase activity"/>
    <property type="evidence" value="ECO:0007669"/>
    <property type="project" value="InterPro"/>
</dbReference>
<evidence type="ECO:0000256" key="5">
    <source>
        <dbReference type="RuleBase" id="RU362028"/>
    </source>
</evidence>
<dbReference type="STRING" id="349215.A11S_2025"/>
<dbReference type="InterPro" id="IPR020103">
    <property type="entry name" value="PsdUridine_synth_cat_dom_sf"/>
</dbReference>
<dbReference type="EMBL" id="CP003538">
    <property type="protein sequence ID" value="AGH98825.1"/>
    <property type="molecule type" value="Genomic_DNA"/>
</dbReference>
<feature type="active site" evidence="3">
    <location>
        <position position="170"/>
    </location>
</feature>